<protein>
    <recommendedName>
        <fullName evidence="2">Pyruvate/ketoisovalerate oxidoreductase catalytic domain-containing protein</fullName>
    </recommendedName>
</protein>
<keyword evidence="1" id="KW-0560">Oxidoreductase</keyword>
<sequence>ATITKNIVMLGALAATGILPFESDILLKTILDNVPAKYKDINKKAFNGGIKAIKKS</sequence>
<dbReference type="EMBL" id="BARS01005561">
    <property type="protein sequence ID" value="GAF75313.1"/>
    <property type="molecule type" value="Genomic_DNA"/>
</dbReference>
<organism evidence="3">
    <name type="scientific">marine sediment metagenome</name>
    <dbReference type="NCBI Taxonomy" id="412755"/>
    <lineage>
        <taxon>unclassified sequences</taxon>
        <taxon>metagenomes</taxon>
        <taxon>ecological metagenomes</taxon>
    </lineage>
</organism>
<evidence type="ECO:0000259" key="2">
    <source>
        <dbReference type="Pfam" id="PF01558"/>
    </source>
</evidence>
<dbReference type="SUPFAM" id="SSF53323">
    <property type="entry name" value="Pyruvate-ferredoxin oxidoreductase, PFOR, domain III"/>
    <property type="match status" value="1"/>
</dbReference>
<dbReference type="GO" id="GO:0016491">
    <property type="term" value="F:oxidoreductase activity"/>
    <property type="evidence" value="ECO:0007669"/>
    <property type="project" value="UniProtKB-KW"/>
</dbReference>
<evidence type="ECO:0000313" key="3">
    <source>
        <dbReference type="EMBL" id="GAF75313.1"/>
    </source>
</evidence>
<dbReference type="InterPro" id="IPR019752">
    <property type="entry name" value="Pyrv/ketoisovalerate_OxRed_cat"/>
</dbReference>
<proteinExistence type="predicted"/>
<comment type="caution">
    <text evidence="3">The sequence shown here is derived from an EMBL/GenBank/DDBJ whole genome shotgun (WGS) entry which is preliminary data.</text>
</comment>
<dbReference type="Gene3D" id="3.40.920.10">
    <property type="entry name" value="Pyruvate-ferredoxin oxidoreductase, PFOR, domain III"/>
    <property type="match status" value="1"/>
</dbReference>
<accession>X0S2J6</accession>
<feature type="domain" description="Pyruvate/ketoisovalerate oxidoreductase catalytic" evidence="2">
    <location>
        <begin position="3"/>
        <end position="50"/>
    </location>
</feature>
<evidence type="ECO:0000256" key="1">
    <source>
        <dbReference type="ARBA" id="ARBA00023002"/>
    </source>
</evidence>
<reference evidence="3" key="1">
    <citation type="journal article" date="2014" name="Front. Microbiol.">
        <title>High frequency of phylogenetically diverse reductive dehalogenase-homologous genes in deep subseafloor sedimentary metagenomes.</title>
        <authorList>
            <person name="Kawai M."/>
            <person name="Futagami T."/>
            <person name="Toyoda A."/>
            <person name="Takaki Y."/>
            <person name="Nishi S."/>
            <person name="Hori S."/>
            <person name="Arai W."/>
            <person name="Tsubouchi T."/>
            <person name="Morono Y."/>
            <person name="Uchiyama I."/>
            <person name="Ito T."/>
            <person name="Fujiyama A."/>
            <person name="Inagaki F."/>
            <person name="Takami H."/>
        </authorList>
    </citation>
    <scope>NUCLEOTIDE SEQUENCE</scope>
    <source>
        <strain evidence="3">Expedition CK06-06</strain>
    </source>
</reference>
<dbReference type="Pfam" id="PF01558">
    <property type="entry name" value="POR"/>
    <property type="match status" value="1"/>
</dbReference>
<gene>
    <name evidence="3" type="ORF">S01H1_10917</name>
</gene>
<dbReference type="AlphaFoldDB" id="X0S2J6"/>
<dbReference type="InterPro" id="IPR002869">
    <property type="entry name" value="Pyrv_flavodox_OxRed_cen"/>
</dbReference>
<name>X0S2J6_9ZZZZ</name>
<feature type="non-terminal residue" evidence="3">
    <location>
        <position position="1"/>
    </location>
</feature>